<reference evidence="2" key="1">
    <citation type="submission" date="2022-08" db="EMBL/GenBank/DDBJ databases">
        <authorList>
            <consortium name="DOE Joint Genome Institute"/>
            <person name="Min B."/>
            <person name="Riley R."/>
            <person name="Sierra-Patev S."/>
            <person name="Naranjo-Ortiz M."/>
            <person name="Looney B."/>
            <person name="Konkel Z."/>
            <person name="Slot J.C."/>
            <person name="Sakamoto Y."/>
            <person name="Steenwyk J.L."/>
            <person name="Rokas A."/>
            <person name="Carro J."/>
            <person name="Camarero S."/>
            <person name="Ferreira P."/>
            <person name="Molpeceres G."/>
            <person name="Ruiz-Duenas F.J."/>
            <person name="Serrano A."/>
            <person name="Henrissat B."/>
            <person name="Drula E."/>
            <person name="Hughes K.W."/>
            <person name="Mata J.L."/>
            <person name="Ishikawa N.K."/>
            <person name="Vargas-Isla R."/>
            <person name="Ushijima S."/>
            <person name="Smith C.A."/>
            <person name="Ahrendt S."/>
            <person name="Andreopoulos W."/>
            <person name="He G."/>
            <person name="Labutti K."/>
            <person name="Lipzen A."/>
            <person name="Ng V."/>
            <person name="Sandor L."/>
            <person name="Barry K."/>
            <person name="Martinez A.T."/>
            <person name="Xiao Y."/>
            <person name="Gibbons J.G."/>
            <person name="Terashima K."/>
            <person name="Hibbett D.S."/>
            <person name="Grigoriev I.V."/>
        </authorList>
    </citation>
    <scope>NUCLEOTIDE SEQUENCE</scope>
    <source>
        <strain evidence="2">TFB9207</strain>
    </source>
</reference>
<dbReference type="AlphaFoldDB" id="A0AA38NZB1"/>
<dbReference type="EMBL" id="MU806707">
    <property type="protein sequence ID" value="KAJ3833392.1"/>
    <property type="molecule type" value="Genomic_DNA"/>
</dbReference>
<sequence length="433" mass="48569">MLQRILPSLSLPPGTTLVQALVQLGPDITADPDAVRALLARFGITDVSPPQDEQVVDIMLNLSRKATEGAVICDIAALVRALNSFPSANLNWATVIKSFDVPDRHGVDTPTLKLLIAILLGCSRDANPHPVTGFWTIWSNALYQLRLLDALLSLPGDTFNLGQLPGHCVVTVEDLATANPTIKSLAANVQGHTWNSLDLFEVLVKLADSESTEIRGVVREMLDKAIKISAELVHMGLLQVSDAPWNEIRLEYSRKLLTMFLAGHPNHQLVFMRIWQIQPTYLTDAFRDFYEENPLNITCILDVAQDLEILEALLELRPLSFALDIAALASRREYLNLDKWLTDNVTNHGAEFLHSVLMFLEDKMIADLQPGTRTMTLKSNTNPIILRMSNQMADEDKQFWWDVKNHCFQVHPRLMSMMPNMDIEPTLPNLEQK</sequence>
<proteinExistence type="predicted"/>
<dbReference type="Proteomes" id="UP001163846">
    <property type="component" value="Unassembled WGS sequence"/>
</dbReference>
<organism evidence="2 3">
    <name type="scientific">Lentinula raphanica</name>
    <dbReference type="NCBI Taxonomy" id="153919"/>
    <lineage>
        <taxon>Eukaryota</taxon>
        <taxon>Fungi</taxon>
        <taxon>Dikarya</taxon>
        <taxon>Basidiomycota</taxon>
        <taxon>Agaricomycotina</taxon>
        <taxon>Agaricomycetes</taxon>
        <taxon>Agaricomycetidae</taxon>
        <taxon>Agaricales</taxon>
        <taxon>Marasmiineae</taxon>
        <taxon>Omphalotaceae</taxon>
        <taxon>Lentinula</taxon>
    </lineage>
</organism>
<dbReference type="PANTHER" id="PTHR13162">
    <property type="entry name" value="CCR4-NOT TRANSCRIPTION COMPLEX"/>
    <property type="match status" value="1"/>
</dbReference>
<dbReference type="PANTHER" id="PTHR13162:SF8">
    <property type="entry name" value="CCR4-NOT TRANSCRIPTION COMPLEX SUBUNIT 1"/>
    <property type="match status" value="1"/>
</dbReference>
<evidence type="ECO:0000313" key="3">
    <source>
        <dbReference type="Proteomes" id="UP001163846"/>
    </source>
</evidence>
<dbReference type="GO" id="GO:0030015">
    <property type="term" value="C:CCR4-NOT core complex"/>
    <property type="evidence" value="ECO:0007669"/>
    <property type="project" value="InterPro"/>
</dbReference>
<gene>
    <name evidence="2" type="ORF">F5878DRAFT_632836</name>
</gene>
<protein>
    <recommendedName>
        <fullName evidence="1">CCR4-NOT transcription complex subunit 1 HEAT repeat domain-containing protein</fullName>
    </recommendedName>
</protein>
<evidence type="ECO:0000259" key="1">
    <source>
        <dbReference type="Pfam" id="PF16418"/>
    </source>
</evidence>
<dbReference type="GO" id="GO:0060090">
    <property type="term" value="F:molecular adaptor activity"/>
    <property type="evidence" value="ECO:0007669"/>
    <property type="project" value="TreeGrafter"/>
</dbReference>
<accession>A0AA38NZB1</accession>
<dbReference type="InterPro" id="IPR032194">
    <property type="entry name" value="CNOT1_HEAT"/>
</dbReference>
<name>A0AA38NZB1_9AGAR</name>
<dbReference type="InterPro" id="IPR040398">
    <property type="entry name" value="Not1"/>
</dbReference>
<keyword evidence="3" id="KW-1185">Reference proteome</keyword>
<dbReference type="GO" id="GO:0000288">
    <property type="term" value="P:nuclear-transcribed mRNA catabolic process, deadenylation-dependent decay"/>
    <property type="evidence" value="ECO:0007669"/>
    <property type="project" value="TreeGrafter"/>
</dbReference>
<dbReference type="Pfam" id="PF16418">
    <property type="entry name" value="CNOT1_HEAT"/>
    <property type="match status" value="1"/>
</dbReference>
<feature type="domain" description="CCR4-NOT transcription complex subunit 1 HEAT repeat" evidence="1">
    <location>
        <begin position="253"/>
        <end position="386"/>
    </location>
</feature>
<dbReference type="GO" id="GO:0017148">
    <property type="term" value="P:negative regulation of translation"/>
    <property type="evidence" value="ECO:0007669"/>
    <property type="project" value="InterPro"/>
</dbReference>
<dbReference type="GO" id="GO:0000932">
    <property type="term" value="C:P-body"/>
    <property type="evidence" value="ECO:0007669"/>
    <property type="project" value="TreeGrafter"/>
</dbReference>
<comment type="caution">
    <text evidence="2">The sequence shown here is derived from an EMBL/GenBank/DDBJ whole genome shotgun (WGS) entry which is preliminary data.</text>
</comment>
<evidence type="ECO:0000313" key="2">
    <source>
        <dbReference type="EMBL" id="KAJ3833392.1"/>
    </source>
</evidence>